<dbReference type="EMBL" id="LGST01000021">
    <property type="protein sequence ID" value="KND99933.1"/>
    <property type="molecule type" value="Genomic_DNA"/>
</dbReference>
<evidence type="ECO:0000313" key="1">
    <source>
        <dbReference type="EMBL" id="KND99933.1"/>
    </source>
</evidence>
<proteinExistence type="predicted"/>
<dbReference type="AlphaFoldDB" id="A0A0L0P0Y7"/>
<dbReference type="Proteomes" id="UP000037122">
    <property type="component" value="Unassembled WGS sequence"/>
</dbReference>
<name>A0A0L0P0Y7_CANAR</name>
<protein>
    <submittedName>
        <fullName evidence="1">Uncharacterized protein</fullName>
    </submittedName>
</protein>
<evidence type="ECO:0000313" key="2">
    <source>
        <dbReference type="Proteomes" id="UP000037122"/>
    </source>
</evidence>
<comment type="caution">
    <text evidence="1">The sequence shown here is derived from an EMBL/GenBank/DDBJ whole genome shotgun (WGS) entry which is preliminary data.</text>
</comment>
<sequence length="65" mass="7417">MSYTGINCPTQKASHMTERIAAKKKKVHITISLYRLTYIGEGLDKQSCFNANQKNGKKKKKNEEN</sequence>
<dbReference type="VEuPathDB" id="FungiDB:QG37_03364"/>
<accession>A0A0L0P0Y7</accession>
<organism evidence="1 2">
    <name type="scientific">Candidozyma auris</name>
    <name type="common">Yeast</name>
    <name type="synonym">Candida auris</name>
    <dbReference type="NCBI Taxonomy" id="498019"/>
    <lineage>
        <taxon>Eukaryota</taxon>
        <taxon>Fungi</taxon>
        <taxon>Dikarya</taxon>
        <taxon>Ascomycota</taxon>
        <taxon>Saccharomycotina</taxon>
        <taxon>Pichiomycetes</taxon>
        <taxon>Metschnikowiaceae</taxon>
        <taxon>Candidozyma</taxon>
    </lineage>
</organism>
<reference evidence="2" key="1">
    <citation type="journal article" date="2015" name="BMC Genomics">
        <title>Draft genome of a commonly misdiagnosed multidrug resistant pathogen Candida auris.</title>
        <authorList>
            <person name="Chatterjee S."/>
            <person name="Alampalli S.V."/>
            <person name="Nageshan R.K."/>
            <person name="Chettiar S.T."/>
            <person name="Joshi S."/>
            <person name="Tatu U.S."/>
        </authorList>
    </citation>
    <scope>NUCLEOTIDE SEQUENCE [LARGE SCALE GENOMIC DNA]</scope>
    <source>
        <strain evidence="2">6684</strain>
    </source>
</reference>
<gene>
    <name evidence="1" type="ORF">QG37_03364</name>
</gene>